<dbReference type="Proteomes" id="UP000499080">
    <property type="component" value="Unassembled WGS sequence"/>
</dbReference>
<feature type="compositionally biased region" description="Acidic residues" evidence="1">
    <location>
        <begin position="293"/>
        <end position="305"/>
    </location>
</feature>
<keyword evidence="3" id="KW-1185">Reference proteome</keyword>
<feature type="non-terminal residue" evidence="2">
    <location>
        <position position="1"/>
    </location>
</feature>
<dbReference type="AlphaFoldDB" id="A0A4Y2C5B7"/>
<dbReference type="EMBL" id="BGPR01237996">
    <property type="protein sequence ID" value="GBL99661.1"/>
    <property type="molecule type" value="Genomic_DNA"/>
</dbReference>
<sequence length="305" mass="34202">EELLIDSLSGLGLIEVWTEIRFNVGADGILIPLTETSFYTISNGGSAAAAVTGSVTIGNGLADGIVNQLSKNALNPAVNQGSVLATNILEKTKSLNFWANIDSRTPLHSPHLLKDVIHETLQEIYPKTKLECFRSNKRRIKNLEKKRRPTSTKAKSPYFYEYAFHHDGVVMAKFQNRGQPPELLHKHSDFENARTHFEIKFHPYINNQLRKLQADNLMQRFMDREIGRPVSSQSVLLETGHSISTSISEYWESGGSPLRNPPLFENTDDSIIRSKRIDASVDDSVKKQNVDSDTMEDDNIPDPDA</sequence>
<name>A0A4Y2C5B7_ARAVE</name>
<gene>
    <name evidence="2" type="ORF">AVEN_185874_1</name>
</gene>
<organism evidence="2 3">
    <name type="scientific">Araneus ventricosus</name>
    <name type="common">Orbweaver spider</name>
    <name type="synonym">Epeira ventricosa</name>
    <dbReference type="NCBI Taxonomy" id="182803"/>
    <lineage>
        <taxon>Eukaryota</taxon>
        <taxon>Metazoa</taxon>
        <taxon>Ecdysozoa</taxon>
        <taxon>Arthropoda</taxon>
        <taxon>Chelicerata</taxon>
        <taxon>Arachnida</taxon>
        <taxon>Araneae</taxon>
        <taxon>Araneomorphae</taxon>
        <taxon>Entelegynae</taxon>
        <taxon>Araneoidea</taxon>
        <taxon>Araneidae</taxon>
        <taxon>Araneus</taxon>
    </lineage>
</organism>
<protein>
    <submittedName>
        <fullName evidence="2">Uncharacterized protein</fullName>
    </submittedName>
</protein>
<evidence type="ECO:0000313" key="2">
    <source>
        <dbReference type="EMBL" id="GBL99661.1"/>
    </source>
</evidence>
<reference evidence="2 3" key="1">
    <citation type="journal article" date="2019" name="Sci. Rep.">
        <title>Orb-weaving spider Araneus ventricosus genome elucidates the spidroin gene catalogue.</title>
        <authorList>
            <person name="Kono N."/>
            <person name="Nakamura H."/>
            <person name="Ohtoshi R."/>
            <person name="Moran D.A.P."/>
            <person name="Shinohara A."/>
            <person name="Yoshida Y."/>
            <person name="Fujiwara M."/>
            <person name="Mori M."/>
            <person name="Tomita M."/>
            <person name="Arakawa K."/>
        </authorList>
    </citation>
    <scope>NUCLEOTIDE SEQUENCE [LARGE SCALE GENOMIC DNA]</scope>
</reference>
<feature type="region of interest" description="Disordered" evidence="1">
    <location>
        <begin position="275"/>
        <end position="305"/>
    </location>
</feature>
<evidence type="ECO:0000256" key="1">
    <source>
        <dbReference type="SAM" id="MobiDB-lite"/>
    </source>
</evidence>
<comment type="caution">
    <text evidence="2">The sequence shown here is derived from an EMBL/GenBank/DDBJ whole genome shotgun (WGS) entry which is preliminary data.</text>
</comment>
<accession>A0A4Y2C5B7</accession>
<evidence type="ECO:0000313" key="3">
    <source>
        <dbReference type="Proteomes" id="UP000499080"/>
    </source>
</evidence>
<feature type="compositionally biased region" description="Basic and acidic residues" evidence="1">
    <location>
        <begin position="275"/>
        <end position="290"/>
    </location>
</feature>
<proteinExistence type="predicted"/>